<comment type="caution">
    <text evidence="1">The sequence shown here is derived from an EMBL/GenBank/DDBJ whole genome shotgun (WGS) entry which is preliminary data.</text>
</comment>
<proteinExistence type="predicted"/>
<dbReference type="EMBL" id="CM037015">
    <property type="protein sequence ID" value="KAH7680954.1"/>
    <property type="molecule type" value="Genomic_DNA"/>
</dbReference>
<accession>A0ACB7W0R0</accession>
<organism evidence="1 2">
    <name type="scientific">Dioscorea alata</name>
    <name type="common">Purple yam</name>
    <dbReference type="NCBI Taxonomy" id="55571"/>
    <lineage>
        <taxon>Eukaryota</taxon>
        <taxon>Viridiplantae</taxon>
        <taxon>Streptophyta</taxon>
        <taxon>Embryophyta</taxon>
        <taxon>Tracheophyta</taxon>
        <taxon>Spermatophyta</taxon>
        <taxon>Magnoliopsida</taxon>
        <taxon>Liliopsida</taxon>
        <taxon>Dioscoreales</taxon>
        <taxon>Dioscoreaceae</taxon>
        <taxon>Dioscorea</taxon>
    </lineage>
</organism>
<gene>
    <name evidence="1" type="ORF">IHE45_05G028400</name>
</gene>
<evidence type="ECO:0000313" key="1">
    <source>
        <dbReference type="EMBL" id="KAH7680954.1"/>
    </source>
</evidence>
<keyword evidence="1" id="KW-0418">Kinase</keyword>
<sequence length="370" mass="40222">MDGAVQALIAAVASFFIVSILIGVLLLLCRRPPKPPSLAAVSPAFRPGPTLPEASATFDPSINHISMTELNAATKNFSADAIIGDGGFGFVYKAQLSSGATVAVKRLSADAFHGPREFCAEMETLGRIRHRNLARLLGYCISGPDRLLIYEFLPGGSLDHWLYPSDSAESGPDRLSWADRVAILRGVATGLAFLHEECRPMIIHRDIKASNVLLDAELGARIADFGLARRVDSARSHVSTQVAGTMGYMAPEYREGNTAATWMGDVYSFGILMFEVATGRRPSWPIKGEDGKDVSFVKWAKGMVEAGLGWEILDPLMEKEGLRCDDVDGFLWIAHRSTDESCRKRPSMVEVVSLLNQLPCHSSKISATNQ</sequence>
<keyword evidence="1" id="KW-0723">Serine/threonine-protein kinase</keyword>
<reference evidence="2" key="1">
    <citation type="journal article" date="2022" name="Nat. Commun.">
        <title>Chromosome evolution and the genetic basis of agronomically important traits in greater yam.</title>
        <authorList>
            <person name="Bredeson J.V."/>
            <person name="Lyons J.B."/>
            <person name="Oniyinde I.O."/>
            <person name="Okereke N.R."/>
            <person name="Kolade O."/>
            <person name="Nnabue I."/>
            <person name="Nwadili C.O."/>
            <person name="Hribova E."/>
            <person name="Parker M."/>
            <person name="Nwogha J."/>
            <person name="Shu S."/>
            <person name="Carlson J."/>
            <person name="Kariba R."/>
            <person name="Muthemba S."/>
            <person name="Knop K."/>
            <person name="Barton G.J."/>
            <person name="Sherwood A.V."/>
            <person name="Lopez-Montes A."/>
            <person name="Asiedu R."/>
            <person name="Jamnadass R."/>
            <person name="Muchugi A."/>
            <person name="Goodstein D."/>
            <person name="Egesi C.N."/>
            <person name="Featherston J."/>
            <person name="Asfaw A."/>
            <person name="Simpson G.G."/>
            <person name="Dolezel J."/>
            <person name="Hendre P.S."/>
            <person name="Van Deynze A."/>
            <person name="Kumar P.L."/>
            <person name="Obidiegwu J.E."/>
            <person name="Bhattacharjee R."/>
            <person name="Rokhsar D.S."/>
        </authorList>
    </citation>
    <scope>NUCLEOTIDE SEQUENCE [LARGE SCALE GENOMIC DNA]</scope>
    <source>
        <strain evidence="2">cv. TDa95/00328</strain>
    </source>
</reference>
<dbReference type="EC" id="2.7.11.1" evidence="1"/>
<dbReference type="Proteomes" id="UP000827976">
    <property type="component" value="Chromosome 5"/>
</dbReference>
<keyword evidence="1" id="KW-0808">Transferase</keyword>
<keyword evidence="2" id="KW-1185">Reference proteome</keyword>
<evidence type="ECO:0000313" key="2">
    <source>
        <dbReference type="Proteomes" id="UP000827976"/>
    </source>
</evidence>
<protein>
    <submittedName>
        <fullName evidence="1">Non-specific serine/threonine protein kinase protein</fullName>
        <ecNumber evidence="1">2.7.11.1</ecNumber>
    </submittedName>
</protein>
<name>A0ACB7W0R0_DIOAL</name>